<reference evidence="2 3" key="2">
    <citation type="submission" date="2018-11" db="EMBL/GenBank/DDBJ databases">
        <authorList>
            <consortium name="Pathogen Informatics"/>
        </authorList>
    </citation>
    <scope>NUCLEOTIDE SEQUENCE [LARGE SCALE GENOMIC DNA]</scope>
</reference>
<organism evidence="4">
    <name type="scientific">Anisakis simplex</name>
    <name type="common">Herring worm</name>
    <dbReference type="NCBI Taxonomy" id="6269"/>
    <lineage>
        <taxon>Eukaryota</taxon>
        <taxon>Metazoa</taxon>
        <taxon>Ecdysozoa</taxon>
        <taxon>Nematoda</taxon>
        <taxon>Chromadorea</taxon>
        <taxon>Rhabditida</taxon>
        <taxon>Spirurina</taxon>
        <taxon>Ascaridomorpha</taxon>
        <taxon>Ascaridoidea</taxon>
        <taxon>Anisakidae</taxon>
        <taxon>Anisakis</taxon>
        <taxon>Anisakis simplex complex</taxon>
    </lineage>
</organism>
<evidence type="ECO:0000313" key="4">
    <source>
        <dbReference type="WBParaSite" id="ASIM_0000236601-mRNA-1"/>
    </source>
</evidence>
<keyword evidence="3" id="KW-1185">Reference proteome</keyword>
<feature type="compositionally biased region" description="Gly residues" evidence="1">
    <location>
        <begin position="1"/>
        <end position="10"/>
    </location>
</feature>
<evidence type="ECO:0000313" key="3">
    <source>
        <dbReference type="Proteomes" id="UP000267096"/>
    </source>
</evidence>
<feature type="region of interest" description="Disordered" evidence="1">
    <location>
        <begin position="1"/>
        <end position="58"/>
    </location>
</feature>
<proteinExistence type="predicted"/>
<gene>
    <name evidence="2" type="ORF">ASIM_LOCUS2232</name>
</gene>
<dbReference type="WBParaSite" id="ASIM_0000236601-mRNA-1">
    <property type="protein sequence ID" value="ASIM_0000236601-mRNA-1"/>
    <property type="gene ID" value="ASIM_0000236601"/>
</dbReference>
<evidence type="ECO:0000313" key="2">
    <source>
        <dbReference type="EMBL" id="VDK19761.1"/>
    </source>
</evidence>
<protein>
    <submittedName>
        <fullName evidence="2 4">Uncharacterized protein</fullName>
    </submittedName>
</protein>
<dbReference type="AlphaFoldDB" id="A0A0M3J498"/>
<reference evidence="4" key="1">
    <citation type="submission" date="2017-02" db="UniProtKB">
        <authorList>
            <consortium name="WormBaseParasite"/>
        </authorList>
    </citation>
    <scope>IDENTIFICATION</scope>
</reference>
<dbReference type="Proteomes" id="UP000267096">
    <property type="component" value="Unassembled WGS sequence"/>
</dbReference>
<accession>A0A0M3J498</accession>
<dbReference type="EMBL" id="UYRR01002894">
    <property type="protein sequence ID" value="VDK19761.1"/>
    <property type="molecule type" value="Genomic_DNA"/>
</dbReference>
<sequence>MGYENIGGGKLRANGTPAPARNRSHTTAVKDRGPEDKNRALDTQAPITMGDEDDEQTGIHGKCQMIICDKEHHDKPKYKQKEFMRPKYGAVSFDVIDAVNARLAAVSGNADIFNNLRVETSVENNEKRNGDAEVNPTNMKKLSQDEDANAGVAHVSRPKITTQLSNERTNKSNRSITPGFGVLRRAKVFSTLLECVPLLF</sequence>
<evidence type="ECO:0000256" key="1">
    <source>
        <dbReference type="SAM" id="MobiDB-lite"/>
    </source>
</evidence>
<feature type="compositionally biased region" description="Basic and acidic residues" evidence="1">
    <location>
        <begin position="28"/>
        <end position="40"/>
    </location>
</feature>
<dbReference type="OrthoDB" id="5979581at2759"/>
<name>A0A0M3J498_ANISI</name>